<gene>
    <name evidence="1" type="ORF">GCM10018781_60470</name>
</gene>
<reference evidence="1" key="1">
    <citation type="journal article" date="2014" name="Int. J. Syst. Evol. Microbiol.">
        <title>Complete genome sequence of Corynebacterium casei LMG S-19264T (=DSM 44701T), isolated from a smear-ripened cheese.</title>
        <authorList>
            <consortium name="US DOE Joint Genome Institute (JGI-PGF)"/>
            <person name="Walter F."/>
            <person name="Albersmeier A."/>
            <person name="Kalinowski J."/>
            <person name="Ruckert C."/>
        </authorList>
    </citation>
    <scope>NUCLEOTIDE SEQUENCE</scope>
    <source>
        <strain evidence="1">JCM 4646</strain>
    </source>
</reference>
<dbReference type="EMBL" id="BNBO01000046">
    <property type="protein sequence ID" value="GHH80377.1"/>
    <property type="molecule type" value="Genomic_DNA"/>
</dbReference>
<keyword evidence="2" id="KW-1185">Reference proteome</keyword>
<reference evidence="1" key="2">
    <citation type="submission" date="2020-09" db="EMBL/GenBank/DDBJ databases">
        <authorList>
            <person name="Sun Q."/>
            <person name="Ohkuma M."/>
        </authorList>
    </citation>
    <scope>NUCLEOTIDE SEQUENCE</scope>
    <source>
        <strain evidence="1">JCM 4646</strain>
    </source>
</reference>
<evidence type="ECO:0000313" key="1">
    <source>
        <dbReference type="EMBL" id="GHH80377.1"/>
    </source>
</evidence>
<accession>A0A919G8Y6</accession>
<name>A0A919G8Y6_9ACTN</name>
<dbReference type="Proteomes" id="UP000617734">
    <property type="component" value="Unassembled WGS sequence"/>
</dbReference>
<comment type="caution">
    <text evidence="1">The sequence shown here is derived from an EMBL/GenBank/DDBJ whole genome shotgun (WGS) entry which is preliminary data.</text>
</comment>
<protein>
    <submittedName>
        <fullName evidence="1">Uncharacterized protein</fullName>
    </submittedName>
</protein>
<sequence>MRSEEHAGWERDFPVRHLLAREDIDGEEAVLWGRCAEVEGLPA</sequence>
<dbReference type="GeneID" id="95358535"/>
<dbReference type="RefSeq" id="WP_268257345.1">
    <property type="nucleotide sequence ID" value="NZ_BNBO01000046.1"/>
</dbReference>
<dbReference type="AlphaFoldDB" id="A0A919G8Y6"/>
<proteinExistence type="predicted"/>
<evidence type="ECO:0000313" key="2">
    <source>
        <dbReference type="Proteomes" id="UP000617734"/>
    </source>
</evidence>
<organism evidence="1 2">
    <name type="scientific">Kitasatospora indigofera</name>
    <dbReference type="NCBI Taxonomy" id="67307"/>
    <lineage>
        <taxon>Bacteria</taxon>
        <taxon>Bacillati</taxon>
        <taxon>Actinomycetota</taxon>
        <taxon>Actinomycetes</taxon>
        <taxon>Kitasatosporales</taxon>
        <taxon>Streptomycetaceae</taxon>
        <taxon>Kitasatospora</taxon>
    </lineage>
</organism>